<organism evidence="1 2">
    <name type="scientific">Reticulomyxa filosa</name>
    <dbReference type="NCBI Taxonomy" id="46433"/>
    <lineage>
        <taxon>Eukaryota</taxon>
        <taxon>Sar</taxon>
        <taxon>Rhizaria</taxon>
        <taxon>Retaria</taxon>
        <taxon>Foraminifera</taxon>
        <taxon>Monothalamids</taxon>
        <taxon>Reticulomyxidae</taxon>
        <taxon>Reticulomyxa</taxon>
    </lineage>
</organism>
<accession>X6NB71</accession>
<reference evidence="1 2" key="1">
    <citation type="journal article" date="2013" name="Curr. Biol.">
        <title>The Genome of the Foraminiferan Reticulomyxa filosa.</title>
        <authorList>
            <person name="Glockner G."/>
            <person name="Hulsmann N."/>
            <person name="Schleicher M."/>
            <person name="Noegel A.A."/>
            <person name="Eichinger L."/>
            <person name="Gallinger C."/>
            <person name="Pawlowski J."/>
            <person name="Sierra R."/>
            <person name="Euteneuer U."/>
            <person name="Pillet L."/>
            <person name="Moustafa A."/>
            <person name="Platzer M."/>
            <person name="Groth M."/>
            <person name="Szafranski K."/>
            <person name="Schliwa M."/>
        </authorList>
    </citation>
    <scope>NUCLEOTIDE SEQUENCE [LARGE SCALE GENOMIC DNA]</scope>
</reference>
<gene>
    <name evidence="1" type="ORF">RFI_14627</name>
</gene>
<evidence type="ECO:0000313" key="2">
    <source>
        <dbReference type="Proteomes" id="UP000023152"/>
    </source>
</evidence>
<dbReference type="Proteomes" id="UP000023152">
    <property type="component" value="Unassembled WGS sequence"/>
</dbReference>
<evidence type="ECO:0000313" key="1">
    <source>
        <dbReference type="EMBL" id="ETO22567.1"/>
    </source>
</evidence>
<protein>
    <submittedName>
        <fullName evidence="1">Uncharacterized protein</fullName>
    </submittedName>
</protein>
<keyword evidence="2" id="KW-1185">Reference proteome</keyword>
<dbReference type="AlphaFoldDB" id="X6NB71"/>
<sequence length="218" mass="25646">MSEILTVCCWPENLQGFPIIKYAHICLWYVYIIFDNNKNQRNGEGARGGEEKKKGRNNLIFFFGKRVSFFKKFRFCACKKCLNFHSKKYTKKKKKIVILLFGYLRNETNYKMNRITVQILLFVYDQANMTRKYDCPLVFLEDGTKDPKYVKNPWGYNLRPTNVRYDPAAYAVSPFGVTNDVTCIAMTRSLGDFYAHQFGLSHHPDLTFYDFDCNDECI</sequence>
<comment type="caution">
    <text evidence="1">The sequence shown here is derived from an EMBL/GenBank/DDBJ whole genome shotgun (WGS) entry which is preliminary data.</text>
</comment>
<dbReference type="EMBL" id="ASPP01010632">
    <property type="protein sequence ID" value="ETO22567.1"/>
    <property type="molecule type" value="Genomic_DNA"/>
</dbReference>
<proteinExistence type="predicted"/>
<dbReference type="OrthoDB" id="10264738at2759"/>
<name>X6NB71_RETFI</name>